<protein>
    <submittedName>
        <fullName evidence="2">Uncharacterized protein</fullName>
    </submittedName>
</protein>
<proteinExistence type="predicted"/>
<evidence type="ECO:0000313" key="2">
    <source>
        <dbReference type="EMBL" id="AAX62138.1"/>
    </source>
</evidence>
<accession>Q56AQ3</accession>
<feature type="region of interest" description="Disordered" evidence="1">
    <location>
        <begin position="1"/>
        <end position="23"/>
    </location>
</feature>
<sequence>MAIVHPRQPSTCCSSVPPSSWPGGPPASNCWLSTPAQWIPHSPVRFTPMYRQEMCRVPSW</sequence>
<name>Q56AQ3_9CAUD</name>
<evidence type="ECO:0000256" key="1">
    <source>
        <dbReference type="SAM" id="MobiDB-lite"/>
    </source>
</evidence>
<dbReference type="EMBL" id="AY973586">
    <property type="protein sequence ID" value="AAX62138.1"/>
    <property type="molecule type" value="Genomic_DNA"/>
</dbReference>
<organism evidence="2">
    <name type="scientific">Bacillus thuringiensis phage MZTP02</name>
    <dbReference type="NCBI Taxonomy" id="311221"/>
    <lineage>
        <taxon>Viruses</taxon>
        <taxon>Duplodnaviria</taxon>
        <taxon>Heunggongvirae</taxon>
        <taxon>Uroviricota</taxon>
        <taxon>Caudoviricetes</taxon>
    </lineage>
</organism>
<feature type="compositionally biased region" description="Low complexity" evidence="1">
    <location>
        <begin position="9"/>
        <end position="18"/>
    </location>
</feature>
<reference evidence="2" key="1">
    <citation type="submission" date="2005-03" db="EMBL/GenBank/DDBJ databases">
        <title>Partial sequence analysis of bacteriophage MZTP02.</title>
        <authorList>
            <person name="Liao W."/>
            <person name="Pang Y."/>
        </authorList>
    </citation>
    <scope>NUCLEOTIDE SEQUENCE</scope>
</reference>